<evidence type="ECO:0000313" key="2">
    <source>
        <dbReference type="Proteomes" id="UP001055811"/>
    </source>
</evidence>
<organism evidence="1 2">
    <name type="scientific">Cichorium intybus</name>
    <name type="common">Chicory</name>
    <dbReference type="NCBI Taxonomy" id="13427"/>
    <lineage>
        <taxon>Eukaryota</taxon>
        <taxon>Viridiplantae</taxon>
        <taxon>Streptophyta</taxon>
        <taxon>Embryophyta</taxon>
        <taxon>Tracheophyta</taxon>
        <taxon>Spermatophyta</taxon>
        <taxon>Magnoliopsida</taxon>
        <taxon>eudicotyledons</taxon>
        <taxon>Gunneridae</taxon>
        <taxon>Pentapetalae</taxon>
        <taxon>asterids</taxon>
        <taxon>campanulids</taxon>
        <taxon>Asterales</taxon>
        <taxon>Asteraceae</taxon>
        <taxon>Cichorioideae</taxon>
        <taxon>Cichorieae</taxon>
        <taxon>Cichoriinae</taxon>
        <taxon>Cichorium</taxon>
    </lineage>
</organism>
<name>A0ACB8YWD4_CICIN</name>
<dbReference type="EMBL" id="CM042017">
    <property type="protein sequence ID" value="KAI3689426.1"/>
    <property type="molecule type" value="Genomic_DNA"/>
</dbReference>
<gene>
    <name evidence="1" type="ORF">L2E82_47383</name>
</gene>
<keyword evidence="2" id="KW-1185">Reference proteome</keyword>
<dbReference type="Proteomes" id="UP001055811">
    <property type="component" value="Linkage Group LG09"/>
</dbReference>
<accession>A0ACB8YWD4</accession>
<comment type="caution">
    <text evidence="1">The sequence shown here is derived from an EMBL/GenBank/DDBJ whole genome shotgun (WGS) entry which is preliminary data.</text>
</comment>
<evidence type="ECO:0000313" key="1">
    <source>
        <dbReference type="EMBL" id="KAI3689426.1"/>
    </source>
</evidence>
<proteinExistence type="predicted"/>
<reference evidence="1 2" key="2">
    <citation type="journal article" date="2022" name="Mol. Ecol. Resour.">
        <title>The genomes of chicory, endive, great burdock and yacon provide insights into Asteraceae paleo-polyploidization history and plant inulin production.</title>
        <authorList>
            <person name="Fan W."/>
            <person name="Wang S."/>
            <person name="Wang H."/>
            <person name="Wang A."/>
            <person name="Jiang F."/>
            <person name="Liu H."/>
            <person name="Zhao H."/>
            <person name="Xu D."/>
            <person name="Zhang Y."/>
        </authorList>
    </citation>
    <scope>NUCLEOTIDE SEQUENCE [LARGE SCALE GENOMIC DNA]</scope>
    <source>
        <strain evidence="2">cv. Punajuju</strain>
        <tissue evidence="1">Leaves</tissue>
    </source>
</reference>
<sequence>MIKCYRTVLKPNSVPSLLSRKSIKTPKCCSTSPLPQYHLPANNTATTKTFADYERALVQALKSSSSLSAPLLYGQHLHCHILKGGHDSNIFIRNSLINLYAKFGAINDAESMFVSGFQSDHVSCNIMLCGYVNFGRLSDARQLFDKMPGKNSISFTTMIMGLAQQGFWGEAIKAFKEMKSLGFAPTEVTMSSVLSSYSHFSGAKTGKILHALVAKSGFEDFNLVLTNLVHLYCACSYLADARILFDVMSKI</sequence>
<reference evidence="2" key="1">
    <citation type="journal article" date="2022" name="Mol. Ecol. Resour.">
        <title>The genomes of chicory, endive, great burdock and yacon provide insights into Asteraceae palaeo-polyploidization history and plant inulin production.</title>
        <authorList>
            <person name="Fan W."/>
            <person name="Wang S."/>
            <person name="Wang H."/>
            <person name="Wang A."/>
            <person name="Jiang F."/>
            <person name="Liu H."/>
            <person name="Zhao H."/>
            <person name="Xu D."/>
            <person name="Zhang Y."/>
        </authorList>
    </citation>
    <scope>NUCLEOTIDE SEQUENCE [LARGE SCALE GENOMIC DNA]</scope>
    <source>
        <strain evidence="2">cv. Punajuju</strain>
    </source>
</reference>
<protein>
    <submittedName>
        <fullName evidence="1">Uncharacterized protein</fullName>
    </submittedName>
</protein>